<comment type="subcellular location">
    <subcellularLocation>
        <location evidence="1">Endomembrane system</location>
        <topology evidence="1">Multi-pass membrane protein</topology>
    </subcellularLocation>
</comment>
<comment type="similarity">
    <text evidence="2">Belongs to the peptidase A22B family.</text>
</comment>
<reference evidence="9" key="1">
    <citation type="submission" date="2020-10" db="EMBL/GenBank/DDBJ databases">
        <authorList>
            <person name="Kikuchi T."/>
        </authorList>
    </citation>
    <scope>NUCLEOTIDE SEQUENCE</scope>
    <source>
        <strain evidence="9">NKZ352</strain>
    </source>
</reference>
<evidence type="ECO:0000256" key="3">
    <source>
        <dbReference type="ARBA" id="ARBA00022692"/>
    </source>
</evidence>
<feature type="transmembrane region" description="Helical" evidence="8">
    <location>
        <begin position="554"/>
        <end position="577"/>
    </location>
</feature>
<comment type="caution">
    <text evidence="9">The sequence shown here is derived from an EMBL/GenBank/DDBJ whole genome shotgun (WGS) entry which is preliminary data.</text>
</comment>
<dbReference type="EMBL" id="CAJGYM010000001">
    <property type="protein sequence ID" value="CAD6184482.1"/>
    <property type="molecule type" value="Genomic_DNA"/>
</dbReference>
<sequence length="641" mass="72580">MAFERSSSAHADCLVFTAKPPPVYEKARSNEGEAYGSNVVPRMLPGQSVLSFTFTLLILSLLFLQAKATQIYPNSYVHLSVTNKVNGRRTDSCANYLQYRHEKIAETFENAEPYSLKWWRNVEKNMDICPLPRKAELDMSYKGAVVPLKYRVDKDGTLCTKNLYNNFRGAAQFQIDSINSFDASAALFTVEKGRQFLQGWRDFLFLDFYDPSINISTAPPTFFLYKDVFDSHIRDLADNVDDLELRFYRPRAYAIEPSMVFIWIISMTCVAGGGFWAFYRHRLGKDQMETQGSDERVDENLCCTKYGNYFAIGFLMGMLTTIMVLGYYFRGYLVFVFNVALVIFGSFSVYGCLRALFSNFAFSKSSLYLAEISVLRKFLFGRKLTYVGILIYLLSLAPCVYWYVVRRSPYAFILLDLINMTICLHILKSLRLPSLKWITLLMFCMFIYDLFMVFGTKGLTKNGCSVMLEVATGMDCSKVEPGGYPIPPVDSHNPEKFPMLIQVPRFDVMHSCIDLVVEDGFQASILGLGDIIIPGYMVVHSFTMNGIGERGHLVYGTVCVFGYGIGLIVTFFALMLTKVAQPALIYLVPCTVIPIFALAFLRGEFVIVWNGAPQNMTSKSEESNSVLMTSKREGQELESNS</sequence>
<dbReference type="GO" id="GO:0005765">
    <property type="term" value="C:lysosomal membrane"/>
    <property type="evidence" value="ECO:0007669"/>
    <property type="project" value="TreeGrafter"/>
</dbReference>
<gene>
    <name evidence="9" type="ORF">CAUJ_LOCUS401</name>
</gene>
<feature type="transmembrane region" description="Helical" evidence="8">
    <location>
        <begin position="309"/>
        <end position="329"/>
    </location>
</feature>
<feature type="transmembrane region" description="Helical" evidence="8">
    <location>
        <begin position="384"/>
        <end position="404"/>
    </location>
</feature>
<evidence type="ECO:0000256" key="4">
    <source>
        <dbReference type="ARBA" id="ARBA00022801"/>
    </source>
</evidence>
<feature type="transmembrane region" description="Helical" evidence="8">
    <location>
        <begin position="434"/>
        <end position="454"/>
    </location>
</feature>
<dbReference type="GO" id="GO:0098553">
    <property type="term" value="C:lumenal side of endoplasmic reticulum membrane"/>
    <property type="evidence" value="ECO:0007669"/>
    <property type="project" value="TreeGrafter"/>
</dbReference>
<dbReference type="GO" id="GO:0030660">
    <property type="term" value="C:Golgi-associated vesicle membrane"/>
    <property type="evidence" value="ECO:0007669"/>
    <property type="project" value="TreeGrafter"/>
</dbReference>
<evidence type="ECO:0000256" key="7">
    <source>
        <dbReference type="SAM" id="MobiDB-lite"/>
    </source>
</evidence>
<dbReference type="GO" id="GO:0042500">
    <property type="term" value="F:aspartic endopeptidase activity, intramembrane cleaving"/>
    <property type="evidence" value="ECO:0007669"/>
    <property type="project" value="InterPro"/>
</dbReference>
<dbReference type="GO" id="GO:0033619">
    <property type="term" value="P:membrane protein proteolysis"/>
    <property type="evidence" value="ECO:0007669"/>
    <property type="project" value="TreeGrafter"/>
</dbReference>
<keyword evidence="6 8" id="KW-0472">Membrane</keyword>
<protein>
    <submittedName>
        <fullName evidence="9">Uncharacterized protein</fullName>
    </submittedName>
</protein>
<dbReference type="Pfam" id="PF04258">
    <property type="entry name" value="Peptidase_A22B"/>
    <property type="match status" value="1"/>
</dbReference>
<organism evidence="9 10">
    <name type="scientific">Caenorhabditis auriculariae</name>
    <dbReference type="NCBI Taxonomy" id="2777116"/>
    <lineage>
        <taxon>Eukaryota</taxon>
        <taxon>Metazoa</taxon>
        <taxon>Ecdysozoa</taxon>
        <taxon>Nematoda</taxon>
        <taxon>Chromadorea</taxon>
        <taxon>Rhabditida</taxon>
        <taxon>Rhabditina</taxon>
        <taxon>Rhabditomorpha</taxon>
        <taxon>Rhabditoidea</taxon>
        <taxon>Rhabditidae</taxon>
        <taxon>Peloderinae</taxon>
        <taxon>Caenorhabditis</taxon>
    </lineage>
</organism>
<feature type="transmembrane region" description="Helical" evidence="8">
    <location>
        <begin position="335"/>
        <end position="357"/>
    </location>
</feature>
<feature type="compositionally biased region" description="Polar residues" evidence="7">
    <location>
        <begin position="617"/>
        <end position="628"/>
    </location>
</feature>
<dbReference type="Proteomes" id="UP000835052">
    <property type="component" value="Unassembled WGS sequence"/>
</dbReference>
<dbReference type="SMART" id="SM00730">
    <property type="entry name" value="PSN"/>
    <property type="match status" value="1"/>
</dbReference>
<feature type="transmembrane region" description="Helical" evidence="8">
    <location>
        <begin position="49"/>
        <end position="66"/>
    </location>
</feature>
<dbReference type="InterPro" id="IPR006639">
    <property type="entry name" value="Preselin/SPP"/>
</dbReference>
<feature type="transmembrane region" description="Helical" evidence="8">
    <location>
        <begin position="583"/>
        <end position="601"/>
    </location>
</feature>
<keyword evidence="3 8" id="KW-0812">Transmembrane</keyword>
<dbReference type="PANTHER" id="PTHR12174:SF103">
    <property type="entry name" value="INTRAMEMBRANE PROTEASE (IMPAS) FAMILY"/>
    <property type="match status" value="1"/>
</dbReference>
<evidence type="ECO:0000256" key="5">
    <source>
        <dbReference type="ARBA" id="ARBA00022989"/>
    </source>
</evidence>
<dbReference type="InterPro" id="IPR007369">
    <property type="entry name" value="Peptidase_A22B_SPP"/>
</dbReference>
<keyword evidence="5 8" id="KW-1133">Transmembrane helix</keyword>
<feature type="region of interest" description="Disordered" evidence="7">
    <location>
        <begin position="617"/>
        <end position="641"/>
    </location>
</feature>
<evidence type="ECO:0000313" key="9">
    <source>
        <dbReference type="EMBL" id="CAD6184482.1"/>
    </source>
</evidence>
<name>A0A8S1GP41_9PELO</name>
<dbReference type="AlphaFoldDB" id="A0A8S1GP41"/>
<dbReference type="PANTHER" id="PTHR12174">
    <property type="entry name" value="SIGNAL PEPTIDE PEPTIDASE"/>
    <property type="match status" value="1"/>
</dbReference>
<accession>A0A8S1GP41</accession>
<evidence type="ECO:0000256" key="1">
    <source>
        <dbReference type="ARBA" id="ARBA00004127"/>
    </source>
</evidence>
<proteinExistence type="inferred from homology"/>
<dbReference type="OrthoDB" id="29661at2759"/>
<dbReference type="GO" id="GO:0098554">
    <property type="term" value="C:cytoplasmic side of endoplasmic reticulum membrane"/>
    <property type="evidence" value="ECO:0007669"/>
    <property type="project" value="TreeGrafter"/>
</dbReference>
<evidence type="ECO:0000313" key="10">
    <source>
        <dbReference type="Proteomes" id="UP000835052"/>
    </source>
</evidence>
<keyword evidence="4" id="KW-0378">Hydrolase</keyword>
<feature type="transmembrane region" description="Helical" evidence="8">
    <location>
        <begin position="410"/>
        <end position="427"/>
    </location>
</feature>
<evidence type="ECO:0000256" key="6">
    <source>
        <dbReference type="ARBA" id="ARBA00023136"/>
    </source>
</evidence>
<keyword evidence="10" id="KW-1185">Reference proteome</keyword>
<evidence type="ECO:0000256" key="8">
    <source>
        <dbReference type="SAM" id="Phobius"/>
    </source>
</evidence>
<evidence type="ECO:0000256" key="2">
    <source>
        <dbReference type="ARBA" id="ARBA00006859"/>
    </source>
</evidence>
<feature type="transmembrane region" description="Helical" evidence="8">
    <location>
        <begin position="260"/>
        <end position="279"/>
    </location>
</feature>